<keyword evidence="4 7" id="KW-0573">Peptidoglycan synthesis</keyword>
<gene>
    <name evidence="7" type="primary">murI</name>
    <name evidence="9" type="ORF">IC627_14635</name>
    <name evidence="8" type="ORF">PDPUS_1_00235</name>
</gene>
<evidence type="ECO:0000313" key="8">
    <source>
        <dbReference type="EMBL" id="BAX51610.1"/>
    </source>
</evidence>
<sequence length="273" mass="29793">MFVDIWCRVKKVVIFDSGVGGLSVYQEIRARLPQAQYIYAFDNAAFPYGELPQQVLIERACHIITNLVARHQADLVVVACNTASTIVLPALRQQLTIPVVGVVPAIKPAAQASLSKSIGLLATPATVERPYTHDLVKQFAQDCQVLMLGTTRLVEMAEEKLQGEVVSLNELAQILAPWLGKVDTIVLGCTHFPLMRAEIQQVCGAGVTIIDSGKAIANRVVSLLPESATQDAALEEMDNLTYCSAKPTRLDALNKSLQEMKLGAIQCLNYPYF</sequence>
<dbReference type="PANTHER" id="PTHR21198">
    <property type="entry name" value="GLUTAMATE RACEMASE"/>
    <property type="match status" value="1"/>
</dbReference>
<dbReference type="InterPro" id="IPR004391">
    <property type="entry name" value="Glu_race"/>
</dbReference>
<dbReference type="PROSITE" id="PS00924">
    <property type="entry name" value="ASP_GLU_RACEMASE_2"/>
    <property type="match status" value="1"/>
</dbReference>
<dbReference type="FunFam" id="3.40.50.1860:FF:000001">
    <property type="entry name" value="Glutamate racemase"/>
    <property type="match status" value="1"/>
</dbReference>
<protein>
    <recommendedName>
        <fullName evidence="2 7">Glutamate racemase</fullName>
        <ecNumber evidence="2 7">5.1.1.3</ecNumber>
    </recommendedName>
</protein>
<evidence type="ECO:0000256" key="6">
    <source>
        <dbReference type="ARBA" id="ARBA00023316"/>
    </source>
</evidence>
<evidence type="ECO:0000256" key="1">
    <source>
        <dbReference type="ARBA" id="ARBA00001602"/>
    </source>
</evidence>
<comment type="similarity">
    <text evidence="7">Belongs to the aspartate/glutamate racemases family.</text>
</comment>
<reference evidence="9 11" key="3">
    <citation type="submission" date="2020-09" db="EMBL/GenBank/DDBJ databases">
        <title>Complete, closed and curated genome sequences of Photobacterium damselae subsp. piscicida isolates from Australia indicate localised evolution and additional plasmid-borne pathogenicity mechanisms.</title>
        <authorList>
            <person name="Baseggio L."/>
            <person name="Silayeva O."/>
            <person name="Buller N."/>
            <person name="Landos M."/>
            <person name="Engelstaedter J."/>
            <person name="Barnes A.C."/>
        </authorList>
    </citation>
    <scope>NUCLEOTIDE SEQUENCE [LARGE SCALE GENOMIC DNA]</scope>
    <source>
        <strain evidence="9 11">AS-16-0540-1</strain>
    </source>
</reference>
<feature type="active site" description="Proton donor/acceptor" evidence="7">
    <location>
        <position position="80"/>
    </location>
</feature>
<feature type="active site" description="Proton donor/acceptor" evidence="7">
    <location>
        <position position="189"/>
    </location>
</feature>
<evidence type="ECO:0000256" key="2">
    <source>
        <dbReference type="ARBA" id="ARBA00013090"/>
    </source>
</evidence>
<dbReference type="GO" id="GO:0008360">
    <property type="term" value="P:regulation of cell shape"/>
    <property type="evidence" value="ECO:0007669"/>
    <property type="project" value="UniProtKB-KW"/>
</dbReference>
<dbReference type="Proteomes" id="UP000218676">
    <property type="component" value="Chromosome 1"/>
</dbReference>
<comment type="function">
    <text evidence="7">Provides the (R)-glutamate required for cell wall biosynthesis.</text>
</comment>
<dbReference type="RefSeq" id="WP_044179096.1">
    <property type="nucleotide sequence ID" value="NZ_AP018045.1"/>
</dbReference>
<evidence type="ECO:0000256" key="4">
    <source>
        <dbReference type="ARBA" id="ARBA00022984"/>
    </source>
</evidence>
<comment type="catalytic activity">
    <reaction evidence="1 7">
        <text>L-glutamate = D-glutamate</text>
        <dbReference type="Rhea" id="RHEA:12813"/>
        <dbReference type="ChEBI" id="CHEBI:29985"/>
        <dbReference type="ChEBI" id="CHEBI:29986"/>
        <dbReference type="EC" id="5.1.1.3"/>
    </reaction>
</comment>
<dbReference type="Gene3D" id="3.40.50.1860">
    <property type="match status" value="2"/>
</dbReference>
<accession>A0A1Q9H055</accession>
<dbReference type="NCBIfam" id="TIGR00067">
    <property type="entry name" value="glut_race"/>
    <property type="match status" value="1"/>
</dbReference>
<dbReference type="UniPathway" id="UPA00219"/>
<dbReference type="Pfam" id="PF01177">
    <property type="entry name" value="Asp_Glu_race"/>
    <property type="match status" value="1"/>
</dbReference>
<dbReference type="SUPFAM" id="SSF53681">
    <property type="entry name" value="Aspartate/glutamate racemase"/>
    <property type="match status" value="2"/>
</dbReference>
<evidence type="ECO:0000256" key="3">
    <source>
        <dbReference type="ARBA" id="ARBA00022960"/>
    </source>
</evidence>
<reference evidence="10" key="2">
    <citation type="submission" date="2017-05" db="EMBL/GenBank/DDBJ databases">
        <title>Whole genome sequence of fish pathogenic bacteria, Photobacterium damselae subsp. piscicida, strain 91-197, isolated from hybrid striped bass (Morone sp.) in USA.</title>
        <authorList>
            <person name="Teru Y."/>
            <person name="Hikima J."/>
            <person name="Kono T."/>
            <person name="Sakai M."/>
            <person name="Takano T."/>
            <person name="Hawke J.P."/>
            <person name="Takeyama H."/>
            <person name="Aoki T."/>
        </authorList>
    </citation>
    <scope>NUCLEOTIDE SEQUENCE [LARGE SCALE GENOMIC DNA]</scope>
    <source>
        <strain evidence="10">91-197</strain>
    </source>
</reference>
<dbReference type="GO" id="GO:0071555">
    <property type="term" value="P:cell wall organization"/>
    <property type="evidence" value="ECO:0007669"/>
    <property type="project" value="UniProtKB-KW"/>
</dbReference>
<dbReference type="EMBL" id="AP018045">
    <property type="protein sequence ID" value="BAX51610.1"/>
    <property type="molecule type" value="Genomic_DNA"/>
</dbReference>
<dbReference type="EMBL" id="CP061854">
    <property type="protein sequence ID" value="QOD56385.1"/>
    <property type="molecule type" value="Genomic_DNA"/>
</dbReference>
<dbReference type="InterPro" id="IPR033134">
    <property type="entry name" value="Asp/Glu_racemase_AS_2"/>
</dbReference>
<reference evidence="8" key="1">
    <citation type="journal article" date="2017" name="Genome Announc.">
        <title>Whole-Genome Sequence of Photobacterium damselae subsp. piscicida Strain 91-197, Isolated from Hybrid Striped Bass (Morone sp.) in the United States.</title>
        <authorList>
            <person name="Teru Y."/>
            <person name="Hikima J."/>
            <person name="Kono T."/>
            <person name="Sakai M."/>
            <person name="Takano T."/>
            <person name="Hawke J.P."/>
            <person name="Takeyama H."/>
            <person name="Aoki T."/>
        </authorList>
    </citation>
    <scope>NUCLEOTIDE SEQUENCE</scope>
    <source>
        <strain evidence="8">91-197</strain>
    </source>
</reference>
<dbReference type="PROSITE" id="PS00923">
    <property type="entry name" value="ASP_GLU_RACEMASE_1"/>
    <property type="match status" value="1"/>
</dbReference>
<dbReference type="Proteomes" id="UP000516656">
    <property type="component" value="Chromosome 1"/>
</dbReference>
<feature type="binding site" evidence="7">
    <location>
        <begin position="48"/>
        <end position="49"/>
    </location>
    <ligand>
        <name>substrate</name>
    </ligand>
</feature>
<evidence type="ECO:0000256" key="5">
    <source>
        <dbReference type="ARBA" id="ARBA00023235"/>
    </source>
</evidence>
<dbReference type="HAMAP" id="MF_00258">
    <property type="entry name" value="Glu_racemase"/>
    <property type="match status" value="1"/>
</dbReference>
<dbReference type="AlphaFoldDB" id="A0A1Q9H055"/>
<evidence type="ECO:0000313" key="9">
    <source>
        <dbReference type="EMBL" id="QOD56385.1"/>
    </source>
</evidence>
<dbReference type="InterPro" id="IPR015942">
    <property type="entry name" value="Asp/Glu/hydantoin_racemase"/>
</dbReference>
<keyword evidence="5 7" id="KW-0413">Isomerase</keyword>
<proteinExistence type="inferred from homology"/>
<organism evidence="9 11">
    <name type="scientific">Photobacterium damsela subsp. piscicida</name>
    <name type="common">Pasteurella piscicida</name>
    <dbReference type="NCBI Taxonomy" id="38294"/>
    <lineage>
        <taxon>Bacteria</taxon>
        <taxon>Pseudomonadati</taxon>
        <taxon>Pseudomonadota</taxon>
        <taxon>Gammaproteobacteria</taxon>
        <taxon>Vibrionales</taxon>
        <taxon>Vibrionaceae</taxon>
        <taxon>Photobacterium</taxon>
    </lineage>
</organism>
<evidence type="ECO:0000313" key="11">
    <source>
        <dbReference type="Proteomes" id="UP000516656"/>
    </source>
</evidence>
<feature type="binding site" evidence="7">
    <location>
        <begin position="16"/>
        <end position="17"/>
    </location>
    <ligand>
        <name>substrate</name>
    </ligand>
</feature>
<dbReference type="InterPro" id="IPR001920">
    <property type="entry name" value="Asp/Glu_race"/>
</dbReference>
<dbReference type="GeneID" id="93396454"/>
<evidence type="ECO:0000313" key="10">
    <source>
        <dbReference type="Proteomes" id="UP000218676"/>
    </source>
</evidence>
<dbReference type="GO" id="GO:0008881">
    <property type="term" value="F:glutamate racemase activity"/>
    <property type="evidence" value="ECO:0007669"/>
    <property type="project" value="UniProtKB-UniRule"/>
</dbReference>
<dbReference type="EC" id="5.1.1.3" evidence="2 7"/>
<keyword evidence="3 7" id="KW-0133">Cell shape</keyword>
<feature type="binding site" evidence="7">
    <location>
        <begin position="190"/>
        <end position="191"/>
    </location>
    <ligand>
        <name>substrate</name>
    </ligand>
</feature>
<dbReference type="InterPro" id="IPR018187">
    <property type="entry name" value="Asp/Glu_racemase_AS_1"/>
</dbReference>
<name>A0A1Q9H055_PHODP</name>
<comment type="pathway">
    <text evidence="7">Cell wall biogenesis; peptidoglycan biosynthesis.</text>
</comment>
<feature type="binding site" evidence="7">
    <location>
        <begin position="81"/>
        <end position="82"/>
    </location>
    <ligand>
        <name>substrate</name>
    </ligand>
</feature>
<dbReference type="PANTHER" id="PTHR21198:SF2">
    <property type="entry name" value="GLUTAMATE RACEMASE"/>
    <property type="match status" value="1"/>
</dbReference>
<keyword evidence="6 7" id="KW-0961">Cell wall biogenesis/degradation</keyword>
<dbReference type="GO" id="GO:0009252">
    <property type="term" value="P:peptidoglycan biosynthetic process"/>
    <property type="evidence" value="ECO:0007669"/>
    <property type="project" value="UniProtKB-UniRule"/>
</dbReference>
<evidence type="ECO:0000256" key="7">
    <source>
        <dbReference type="HAMAP-Rule" id="MF_00258"/>
    </source>
</evidence>